<evidence type="ECO:0000256" key="11">
    <source>
        <dbReference type="ARBA" id="ARBA00034617"/>
    </source>
</evidence>
<evidence type="ECO:0000313" key="19">
    <source>
        <dbReference type="EMBL" id="MFC7291578.1"/>
    </source>
</evidence>
<reference evidence="20" key="1">
    <citation type="journal article" date="2019" name="Int. J. Syst. Evol. Microbiol.">
        <title>The Global Catalogue of Microorganisms (GCM) 10K type strain sequencing project: providing services to taxonomists for standard genome sequencing and annotation.</title>
        <authorList>
            <consortium name="The Broad Institute Genomics Platform"/>
            <consortium name="The Broad Institute Genome Sequencing Center for Infectious Disease"/>
            <person name="Wu L."/>
            <person name="Ma J."/>
        </authorList>
    </citation>
    <scope>NUCLEOTIDE SEQUENCE [LARGE SCALE GENOMIC DNA]</scope>
    <source>
        <strain evidence="20">CCUG 51308</strain>
    </source>
</reference>
<dbReference type="InterPro" id="IPR011604">
    <property type="entry name" value="PDDEXK-like_dom_sf"/>
</dbReference>
<evidence type="ECO:0000256" key="2">
    <source>
        <dbReference type="ARBA" id="ARBA00022741"/>
    </source>
</evidence>
<evidence type="ECO:0000313" key="20">
    <source>
        <dbReference type="Proteomes" id="UP001596492"/>
    </source>
</evidence>
<dbReference type="EC" id="5.6.2.4" evidence="12"/>
<dbReference type="Pfam" id="PF00580">
    <property type="entry name" value="UvrD-helicase"/>
    <property type="match status" value="1"/>
</dbReference>
<feature type="compositionally biased region" description="Acidic residues" evidence="16">
    <location>
        <begin position="948"/>
        <end position="958"/>
    </location>
</feature>
<keyword evidence="2 15" id="KW-0547">Nucleotide-binding</keyword>
<comment type="catalytic activity">
    <reaction evidence="14">
        <text>ATP + H2O = ADP + phosphate + H(+)</text>
        <dbReference type="Rhea" id="RHEA:13065"/>
        <dbReference type="ChEBI" id="CHEBI:15377"/>
        <dbReference type="ChEBI" id="CHEBI:15378"/>
        <dbReference type="ChEBI" id="CHEBI:30616"/>
        <dbReference type="ChEBI" id="CHEBI:43474"/>
        <dbReference type="ChEBI" id="CHEBI:456216"/>
        <dbReference type="EC" id="5.6.2.4"/>
    </reaction>
</comment>
<dbReference type="PROSITE" id="PS51198">
    <property type="entry name" value="UVRD_HELICASE_ATP_BIND"/>
    <property type="match status" value="1"/>
</dbReference>
<dbReference type="GO" id="GO:0004386">
    <property type="term" value="F:helicase activity"/>
    <property type="evidence" value="ECO:0007669"/>
    <property type="project" value="UniProtKB-KW"/>
</dbReference>
<feature type="region of interest" description="Disordered" evidence="16">
    <location>
        <begin position="947"/>
        <end position="966"/>
    </location>
</feature>
<comment type="catalytic activity">
    <reaction evidence="11">
        <text>Couples ATP hydrolysis with the unwinding of duplex DNA by translocating in the 3'-5' direction.</text>
        <dbReference type="EC" id="5.6.2.4"/>
    </reaction>
</comment>
<dbReference type="Pfam" id="PF12705">
    <property type="entry name" value="PDDEXK_1"/>
    <property type="match status" value="1"/>
</dbReference>
<evidence type="ECO:0000256" key="8">
    <source>
        <dbReference type="ARBA" id="ARBA00023125"/>
    </source>
</evidence>
<comment type="caution">
    <text evidence="19">The sequence shown here is derived from an EMBL/GenBank/DDBJ whole genome shotgun (WGS) entry which is preliminary data.</text>
</comment>
<evidence type="ECO:0000256" key="5">
    <source>
        <dbReference type="ARBA" id="ARBA00022806"/>
    </source>
</evidence>
<keyword evidence="8" id="KW-0238">DNA-binding</keyword>
<dbReference type="Proteomes" id="UP001596492">
    <property type="component" value="Unassembled WGS sequence"/>
</dbReference>
<sequence length="1198" mass="133004">MSNSTSWPDYERTIQGQFDAATPTHSAWVSANAGSGKTKVLIDRVARLLLNGVQPDAIMCVTYTKAAASEMQARLFKRLGGWCVATDKELAKELADLQKRDVREYNSEDLGKARELFALALETPGGLRIETIHAFCGRLLRRFPLEANIAPGFQELDDTDATRLWDIAMAKLAADAAYENPENSDEIKAALQTAALAAGGNGLAGPLRSLLFKQAEITGFIKQHGGMDNALAALKQAVGAGDESVDSLITYAMGPAFPKEKIRPFIAPLYDGAKTDQTSAEILEKTVLAKTPHEAFTHYKGLFLTSSDVFRKSNPYTVKIAKSSPEIEDLFQIKSIPEGEEVYRMRNLLEQINARETYERSAALLTLSNIVFSDYARQKRRRAAMDFDDLIESAAGLLTTRSMAQWVLWKLEGGLSHILLDEAQDTSPDQWRLLQALTSEFFSGEGIEHETPRTMFVVGDEKQSIYSFQGADPEKFLSKRQEFITDSAKAKQDNKTPDILMSFRSAPQVLAFVDEVFDMGAFDGDAPFSLKPPEDGNVMRHLPFRKNHTGCVELWPLQRPKISEETTPWDAPLGQDLESNPKGELADRIAEWVKNIIDTKQAIFDEGKMRPARPGDVLILVRGRKGGLFDAIIKSLKTHNIPVAGADRIELLDSLPVQDLLNLIRFVLCPQDDLTLAEILTGPFGGLNEDEHLFPLAHNRKQASLWSRVLESEMPAIEPVRQFLVECLERKHLQPYEFLTAILETTRADGLDGWTRIQTRLGAPAREPMTALMDRAAGFDAKGPSSMQLFLATIEKSGGEVKRELSGPQDEVRVMTVHGSKGLEAPIVIVPDTCSASKSGVDNNLLLTSEDDGTECRAGMPIWSGSAKNDTPVAAKLRQLAEARATREHRRLLYVALTRAQDRLLICGPWSGGAKSKTGHPDTSWYAICDKAMRRLVDKDLAQIIEAPDTDEDEDDGEEKPFFYQYGAPQNPEIAPVKAEDALDFMPDWVHKMVPHESTGVRYAAPSSLLGDDPPVLPPFVKSNDERLKRGRLIHTLLQTLPDIPQEDWHRHAMHFLRRDSELTEDQRQEMFDRATSVLNDPLFDPIFGANGRAEAPIVGGNSKKLPKGLMINGRVDRLVITQDAVLIVDFKTDRPAPAREKDVGDAYTAQMAAYRAVLESAYPDKKVRCALVWTDGPKLMELDQQRMDDALKALTVL</sequence>
<dbReference type="Gene3D" id="3.40.50.300">
    <property type="entry name" value="P-loop containing nucleotide triphosphate hydrolases"/>
    <property type="match status" value="4"/>
</dbReference>
<dbReference type="PANTHER" id="PTHR11070">
    <property type="entry name" value="UVRD / RECB / PCRA DNA HELICASE FAMILY MEMBER"/>
    <property type="match status" value="1"/>
</dbReference>
<evidence type="ECO:0000256" key="15">
    <source>
        <dbReference type="PROSITE-ProRule" id="PRU00560"/>
    </source>
</evidence>
<evidence type="ECO:0000256" key="12">
    <source>
        <dbReference type="ARBA" id="ARBA00034808"/>
    </source>
</evidence>
<proteinExistence type="predicted"/>
<dbReference type="EMBL" id="JBHTBR010000004">
    <property type="protein sequence ID" value="MFC7291578.1"/>
    <property type="molecule type" value="Genomic_DNA"/>
</dbReference>
<dbReference type="Gene3D" id="3.90.320.10">
    <property type="match status" value="1"/>
</dbReference>
<keyword evidence="10" id="KW-0413">Isomerase</keyword>
<evidence type="ECO:0000256" key="1">
    <source>
        <dbReference type="ARBA" id="ARBA00022722"/>
    </source>
</evidence>
<keyword evidence="9" id="KW-0234">DNA repair</keyword>
<accession>A0ABW2IKD2</accession>
<evidence type="ECO:0000256" key="4">
    <source>
        <dbReference type="ARBA" id="ARBA00022801"/>
    </source>
</evidence>
<dbReference type="PANTHER" id="PTHR11070:SF2">
    <property type="entry name" value="ATP-DEPENDENT DNA HELICASE SRS2"/>
    <property type="match status" value="1"/>
</dbReference>
<dbReference type="PROSITE" id="PS51217">
    <property type="entry name" value="UVRD_HELICASE_CTER"/>
    <property type="match status" value="1"/>
</dbReference>
<keyword evidence="1" id="KW-0540">Nuclease</keyword>
<keyword evidence="6" id="KW-0269">Exonuclease</keyword>
<evidence type="ECO:0000256" key="10">
    <source>
        <dbReference type="ARBA" id="ARBA00023235"/>
    </source>
</evidence>
<dbReference type="InterPro" id="IPR014017">
    <property type="entry name" value="DNA_helicase_UvrD-like_C"/>
</dbReference>
<evidence type="ECO:0000256" key="13">
    <source>
        <dbReference type="ARBA" id="ARBA00034923"/>
    </source>
</evidence>
<evidence type="ECO:0000256" key="14">
    <source>
        <dbReference type="ARBA" id="ARBA00048988"/>
    </source>
</evidence>
<dbReference type="NCBIfam" id="TIGR02784">
    <property type="entry name" value="addA_alphas"/>
    <property type="match status" value="1"/>
</dbReference>
<dbReference type="RefSeq" id="WP_382166811.1">
    <property type="nucleotide sequence ID" value="NZ_JBHTBR010000004.1"/>
</dbReference>
<dbReference type="InterPro" id="IPR011335">
    <property type="entry name" value="Restrct_endonuc-II-like"/>
</dbReference>
<evidence type="ECO:0000259" key="17">
    <source>
        <dbReference type="PROSITE" id="PS51198"/>
    </source>
</evidence>
<dbReference type="Gene3D" id="1.10.486.10">
    <property type="entry name" value="PCRA, domain 4"/>
    <property type="match status" value="1"/>
</dbReference>
<feature type="domain" description="UvrD-like helicase ATP-binding" evidence="17">
    <location>
        <begin position="10"/>
        <end position="506"/>
    </location>
</feature>
<dbReference type="InterPro" id="IPR027417">
    <property type="entry name" value="P-loop_NTPase"/>
</dbReference>
<dbReference type="InterPro" id="IPR014151">
    <property type="entry name" value="DNA_helicase_AddA"/>
</dbReference>
<gene>
    <name evidence="19" type="primary">addA</name>
    <name evidence="19" type="ORF">ACFQS8_08120</name>
</gene>
<keyword evidence="4 15" id="KW-0378">Hydrolase</keyword>
<evidence type="ECO:0000259" key="18">
    <source>
        <dbReference type="PROSITE" id="PS51217"/>
    </source>
</evidence>
<protein>
    <recommendedName>
        <fullName evidence="12">DNA 3'-5' helicase</fullName>
        <ecNumber evidence="12">5.6.2.4</ecNumber>
    </recommendedName>
    <alternativeName>
        <fullName evidence="13">DNA 3'-5' helicase II</fullName>
    </alternativeName>
</protein>
<name>A0ABW2IKD2_9PROT</name>
<evidence type="ECO:0000256" key="3">
    <source>
        <dbReference type="ARBA" id="ARBA00022763"/>
    </source>
</evidence>
<keyword evidence="20" id="KW-1185">Reference proteome</keyword>
<keyword evidence="7 15" id="KW-0067">ATP-binding</keyword>
<evidence type="ECO:0000256" key="7">
    <source>
        <dbReference type="ARBA" id="ARBA00022840"/>
    </source>
</evidence>
<dbReference type="InterPro" id="IPR038726">
    <property type="entry name" value="PDDEXK_AddAB-type"/>
</dbReference>
<keyword evidence="3" id="KW-0227">DNA damage</keyword>
<evidence type="ECO:0000256" key="6">
    <source>
        <dbReference type="ARBA" id="ARBA00022839"/>
    </source>
</evidence>
<dbReference type="Pfam" id="PF13361">
    <property type="entry name" value="UvrD_C"/>
    <property type="match status" value="1"/>
</dbReference>
<dbReference type="SUPFAM" id="SSF52980">
    <property type="entry name" value="Restriction endonuclease-like"/>
    <property type="match status" value="1"/>
</dbReference>
<feature type="domain" description="UvrD-like helicase C-terminal" evidence="18">
    <location>
        <begin position="542"/>
        <end position="822"/>
    </location>
</feature>
<feature type="binding site" evidence="15">
    <location>
        <begin position="31"/>
        <end position="38"/>
    </location>
    <ligand>
        <name>ATP</name>
        <dbReference type="ChEBI" id="CHEBI:30616"/>
    </ligand>
</feature>
<evidence type="ECO:0000256" key="16">
    <source>
        <dbReference type="SAM" id="MobiDB-lite"/>
    </source>
</evidence>
<dbReference type="SUPFAM" id="SSF52540">
    <property type="entry name" value="P-loop containing nucleoside triphosphate hydrolases"/>
    <property type="match status" value="1"/>
</dbReference>
<evidence type="ECO:0000256" key="9">
    <source>
        <dbReference type="ARBA" id="ARBA00023204"/>
    </source>
</evidence>
<organism evidence="19 20">
    <name type="scientific">Hirschia litorea</name>
    <dbReference type="NCBI Taxonomy" id="1199156"/>
    <lineage>
        <taxon>Bacteria</taxon>
        <taxon>Pseudomonadati</taxon>
        <taxon>Pseudomonadota</taxon>
        <taxon>Alphaproteobacteria</taxon>
        <taxon>Hyphomonadales</taxon>
        <taxon>Hyphomonadaceae</taxon>
        <taxon>Hirschia</taxon>
    </lineage>
</organism>
<keyword evidence="5 15" id="KW-0347">Helicase</keyword>
<dbReference type="InterPro" id="IPR014016">
    <property type="entry name" value="UvrD-like_ATP-bd"/>
</dbReference>
<dbReference type="InterPro" id="IPR000212">
    <property type="entry name" value="DNA_helicase_UvrD/REP"/>
</dbReference>